<sequence length="195" mass="22447">MSSPDRNLLQFQKIEFQHKVPFIIYADFESILIPYHSAQPTNQSAYSEKIARHKPCGYACVVIDANGKILKPITVYRGPDAATHFINNLIREKDNITPMLTTIMPLNLSPEEEQFNSETHCYLCKHHLENDKNCKCDSYAGYDIPEEAVSKNIPLELAYKLRPLKGYDLKVSYTKNYSFSEKDLDGVLKNVRQWV</sequence>
<dbReference type="PANTHER" id="PTHR31511:SF12">
    <property type="entry name" value="RHO TERMINATION FACTOR N-TERMINAL DOMAIN-CONTAINING PROTEIN"/>
    <property type="match status" value="1"/>
</dbReference>
<dbReference type="PANTHER" id="PTHR31511">
    <property type="entry name" value="PROTEIN CBG23764"/>
    <property type="match status" value="1"/>
</dbReference>
<reference evidence="1" key="1">
    <citation type="submission" date="2020-08" db="EMBL/GenBank/DDBJ databases">
        <title>Multicomponent nature underlies the extraordinary mechanical properties of spider dragline silk.</title>
        <authorList>
            <person name="Kono N."/>
            <person name="Nakamura H."/>
            <person name="Mori M."/>
            <person name="Yoshida Y."/>
            <person name="Ohtoshi R."/>
            <person name="Malay A.D."/>
            <person name="Moran D.A.P."/>
            <person name="Tomita M."/>
            <person name="Numata K."/>
            <person name="Arakawa K."/>
        </authorList>
    </citation>
    <scope>NUCLEOTIDE SEQUENCE</scope>
</reference>
<evidence type="ECO:0000313" key="2">
    <source>
        <dbReference type="Proteomes" id="UP000887159"/>
    </source>
</evidence>
<accession>A0A8X6S9L5</accession>
<protein>
    <submittedName>
        <fullName evidence="1">Protein NYNRIN</fullName>
    </submittedName>
</protein>
<dbReference type="AlphaFoldDB" id="A0A8X6S9L5"/>
<dbReference type="EMBL" id="BMAU01021272">
    <property type="protein sequence ID" value="GFY07348.1"/>
    <property type="molecule type" value="Genomic_DNA"/>
</dbReference>
<gene>
    <name evidence="1" type="primary">X975_21590</name>
    <name evidence="1" type="ORF">TNCV_5085331</name>
</gene>
<proteinExistence type="predicted"/>
<comment type="caution">
    <text evidence="1">The sequence shown here is derived from an EMBL/GenBank/DDBJ whole genome shotgun (WGS) entry which is preliminary data.</text>
</comment>
<keyword evidence="2" id="KW-1185">Reference proteome</keyword>
<evidence type="ECO:0000313" key="1">
    <source>
        <dbReference type="EMBL" id="GFY07348.1"/>
    </source>
</evidence>
<name>A0A8X6S9L5_TRICX</name>
<dbReference type="Proteomes" id="UP000887159">
    <property type="component" value="Unassembled WGS sequence"/>
</dbReference>
<organism evidence="1 2">
    <name type="scientific">Trichonephila clavipes</name>
    <name type="common">Golden silk orbweaver</name>
    <name type="synonym">Nephila clavipes</name>
    <dbReference type="NCBI Taxonomy" id="2585209"/>
    <lineage>
        <taxon>Eukaryota</taxon>
        <taxon>Metazoa</taxon>
        <taxon>Ecdysozoa</taxon>
        <taxon>Arthropoda</taxon>
        <taxon>Chelicerata</taxon>
        <taxon>Arachnida</taxon>
        <taxon>Araneae</taxon>
        <taxon>Araneomorphae</taxon>
        <taxon>Entelegynae</taxon>
        <taxon>Araneoidea</taxon>
        <taxon>Nephilidae</taxon>
        <taxon>Trichonephila</taxon>
    </lineage>
</organism>